<evidence type="ECO:0000313" key="9">
    <source>
        <dbReference type="Proteomes" id="UP000005259"/>
    </source>
</evidence>
<dbReference type="GO" id="GO:0009307">
    <property type="term" value="P:DNA restriction-modification system"/>
    <property type="evidence" value="ECO:0007669"/>
    <property type="project" value="UniProtKB-KW"/>
</dbReference>
<dbReference type="PROSITE" id="PS00094">
    <property type="entry name" value="C5_MTASE_1"/>
    <property type="match status" value="1"/>
</dbReference>
<name>A0A9W3JA07_BACTU</name>
<evidence type="ECO:0000256" key="3">
    <source>
        <dbReference type="ARBA" id="ARBA00022691"/>
    </source>
</evidence>
<dbReference type="PROSITE" id="PS51679">
    <property type="entry name" value="SAM_MT_C5"/>
    <property type="match status" value="1"/>
</dbReference>
<dbReference type="NCBIfam" id="TIGR00675">
    <property type="entry name" value="dcm"/>
    <property type="match status" value="1"/>
</dbReference>
<dbReference type="Gene3D" id="3.40.50.150">
    <property type="entry name" value="Vaccinia Virus protein VP39"/>
    <property type="match status" value="1"/>
</dbReference>
<dbReference type="PROSITE" id="PS00095">
    <property type="entry name" value="C5_MTASE_2"/>
    <property type="match status" value="1"/>
</dbReference>
<dbReference type="PANTHER" id="PTHR10629:SF52">
    <property type="entry name" value="DNA (CYTOSINE-5)-METHYLTRANSFERASE 1"/>
    <property type="match status" value="1"/>
</dbReference>
<proteinExistence type="inferred from homology"/>
<dbReference type="Proteomes" id="UP000005259">
    <property type="component" value="Chromosome"/>
</dbReference>
<dbReference type="KEGG" id="bti:BTG_16330"/>
<dbReference type="AlphaFoldDB" id="A0A9W3JA07"/>
<dbReference type="SUPFAM" id="SSF53335">
    <property type="entry name" value="S-adenosyl-L-methionine-dependent methyltransferases"/>
    <property type="match status" value="1"/>
</dbReference>
<dbReference type="EMBL" id="CP003752">
    <property type="protein sequence ID" value="AFQ16708.1"/>
    <property type="molecule type" value="Genomic_DNA"/>
</dbReference>
<keyword evidence="1 5" id="KW-0489">Methyltransferase</keyword>
<evidence type="ECO:0000256" key="5">
    <source>
        <dbReference type="PROSITE-ProRule" id="PRU01016"/>
    </source>
</evidence>
<evidence type="ECO:0000256" key="6">
    <source>
        <dbReference type="RuleBase" id="RU000416"/>
    </source>
</evidence>
<dbReference type="RefSeq" id="WP_000241824.1">
    <property type="nucleotide sequence ID" value="NC_018500.1"/>
</dbReference>
<dbReference type="InterPro" id="IPR050390">
    <property type="entry name" value="C5-Methyltransferase"/>
</dbReference>
<evidence type="ECO:0000256" key="4">
    <source>
        <dbReference type="ARBA" id="ARBA00022747"/>
    </source>
</evidence>
<sequence>MVKYKVLDLFAGGGGFSTGFLQAKYQENEFDISKSLDIDKEACKTLSNHLSEKRVVNGDITDNRIKEQIFLECEDVDVIIGGPPCQTFSLAGPARSGKQEIREALKSDPRNVLYKHFFEIVRILKPRFVVFENVEGITSKKIGNIEISEKQQLAIEAICEELKNIGYCTKVKGEESHYRVLNSADFGVPQQRKRVVIIANKHGIENTYPKNTHGDTLKPYETVGNVISGLPVVLPQINSSNIEGLKNIDIILDNLSICIGAFVNSINFISKKYSCREEIQSKEFIELLNFINDYFDSKIVNRKRQKLKVLEAFIEGYNSRLKSLYKSEKIDSKLTAHESRKHNIRDLVIFSMMESGSNSSQFMNPNADLYNEILDNLYPYDKTKHKDTYVKHSFDKVSNTILAHMQKDGLKFIHPDQPRTYTPYEAALIQSFPTEYDFSGGKNSQFRQIGNAVPPLLAKRIGEVILEALVEIDSREER</sequence>
<protein>
    <recommendedName>
        <fullName evidence="7">Cytosine-specific methyltransferase</fullName>
        <ecNumber evidence="7">2.1.1.37</ecNumber>
    </recommendedName>
</protein>
<dbReference type="Gene3D" id="3.90.120.10">
    <property type="entry name" value="DNA Methylase, subunit A, domain 2"/>
    <property type="match status" value="1"/>
</dbReference>
<organism evidence="8 9">
    <name type="scientific">Bacillus thuringiensis HD-771</name>
    <dbReference type="NCBI Taxonomy" id="1218175"/>
    <lineage>
        <taxon>Bacteria</taxon>
        <taxon>Bacillati</taxon>
        <taxon>Bacillota</taxon>
        <taxon>Bacilli</taxon>
        <taxon>Bacillales</taxon>
        <taxon>Bacillaceae</taxon>
        <taxon>Bacillus</taxon>
        <taxon>Bacillus cereus group</taxon>
    </lineage>
</organism>
<dbReference type="PANTHER" id="PTHR10629">
    <property type="entry name" value="CYTOSINE-SPECIFIC METHYLTRANSFERASE"/>
    <property type="match status" value="1"/>
</dbReference>
<dbReference type="PRINTS" id="PR00105">
    <property type="entry name" value="C5METTRFRASE"/>
</dbReference>
<dbReference type="Pfam" id="PF00145">
    <property type="entry name" value="DNA_methylase"/>
    <property type="match status" value="1"/>
</dbReference>
<feature type="active site" evidence="5">
    <location>
        <position position="85"/>
    </location>
</feature>
<keyword evidence="2 5" id="KW-0808">Transferase</keyword>
<keyword evidence="4" id="KW-0680">Restriction system</keyword>
<comment type="catalytic activity">
    <reaction evidence="7">
        <text>a 2'-deoxycytidine in DNA + S-adenosyl-L-methionine = a 5-methyl-2'-deoxycytidine in DNA + S-adenosyl-L-homocysteine + H(+)</text>
        <dbReference type="Rhea" id="RHEA:13681"/>
        <dbReference type="Rhea" id="RHEA-COMP:11369"/>
        <dbReference type="Rhea" id="RHEA-COMP:11370"/>
        <dbReference type="ChEBI" id="CHEBI:15378"/>
        <dbReference type="ChEBI" id="CHEBI:57856"/>
        <dbReference type="ChEBI" id="CHEBI:59789"/>
        <dbReference type="ChEBI" id="CHEBI:85452"/>
        <dbReference type="ChEBI" id="CHEBI:85454"/>
        <dbReference type="EC" id="2.1.1.37"/>
    </reaction>
</comment>
<evidence type="ECO:0000313" key="8">
    <source>
        <dbReference type="EMBL" id="AFQ16708.1"/>
    </source>
</evidence>
<evidence type="ECO:0000256" key="2">
    <source>
        <dbReference type="ARBA" id="ARBA00022679"/>
    </source>
</evidence>
<dbReference type="EC" id="2.1.1.37" evidence="7"/>
<keyword evidence="3 5" id="KW-0949">S-adenosyl-L-methionine</keyword>
<dbReference type="InterPro" id="IPR029063">
    <property type="entry name" value="SAM-dependent_MTases_sf"/>
</dbReference>
<dbReference type="GO" id="GO:0032259">
    <property type="term" value="P:methylation"/>
    <property type="evidence" value="ECO:0007669"/>
    <property type="project" value="UniProtKB-KW"/>
</dbReference>
<reference evidence="8 9" key="1">
    <citation type="submission" date="2012-08" db="EMBL/GenBank/DDBJ databases">
        <authorList>
            <person name="Doggett N."/>
            <person name="Teshima H."/>
            <person name="Bruce D."/>
            <person name="Detter J.C."/>
            <person name="Johnson S.L."/>
            <person name="Han C."/>
        </authorList>
    </citation>
    <scope>NUCLEOTIDE SEQUENCE [LARGE SCALE GENOMIC DNA]</scope>
    <source>
        <strain evidence="8 9">HD-771</strain>
    </source>
</reference>
<dbReference type="InterPro" id="IPR001525">
    <property type="entry name" value="C5_MeTfrase"/>
</dbReference>
<dbReference type="REBASE" id="52296">
    <property type="entry name" value="M.Bth771ORF16330P"/>
</dbReference>
<accession>A0A9W3JA07</accession>
<gene>
    <name evidence="8" type="ORF">BTG_16330</name>
</gene>
<dbReference type="GO" id="GO:0003886">
    <property type="term" value="F:DNA (cytosine-5-)-methyltransferase activity"/>
    <property type="evidence" value="ECO:0007669"/>
    <property type="project" value="UniProtKB-EC"/>
</dbReference>
<evidence type="ECO:0000256" key="1">
    <source>
        <dbReference type="ARBA" id="ARBA00022603"/>
    </source>
</evidence>
<dbReference type="InterPro" id="IPR031303">
    <property type="entry name" value="C5_meth_CS"/>
</dbReference>
<evidence type="ECO:0000256" key="7">
    <source>
        <dbReference type="RuleBase" id="RU000417"/>
    </source>
</evidence>
<dbReference type="InterPro" id="IPR018117">
    <property type="entry name" value="C5_DNA_meth_AS"/>
</dbReference>
<comment type="similarity">
    <text evidence="5 6">Belongs to the class I-like SAM-binding methyltransferase superfamily. C5-methyltransferase family.</text>
</comment>